<organism evidence="1 2">
    <name type="scientific">Entomophthora muscae</name>
    <dbReference type="NCBI Taxonomy" id="34485"/>
    <lineage>
        <taxon>Eukaryota</taxon>
        <taxon>Fungi</taxon>
        <taxon>Fungi incertae sedis</taxon>
        <taxon>Zoopagomycota</taxon>
        <taxon>Entomophthoromycotina</taxon>
        <taxon>Entomophthoromycetes</taxon>
        <taxon>Entomophthorales</taxon>
        <taxon>Entomophthoraceae</taxon>
        <taxon>Entomophthora</taxon>
    </lineage>
</organism>
<proteinExistence type="predicted"/>
<dbReference type="EMBL" id="QTSX02002279">
    <property type="protein sequence ID" value="KAJ9076455.1"/>
    <property type="molecule type" value="Genomic_DNA"/>
</dbReference>
<comment type="caution">
    <text evidence="1">The sequence shown here is derived from an EMBL/GenBank/DDBJ whole genome shotgun (WGS) entry which is preliminary data.</text>
</comment>
<dbReference type="Proteomes" id="UP001165960">
    <property type="component" value="Unassembled WGS sequence"/>
</dbReference>
<reference evidence="1" key="1">
    <citation type="submission" date="2022-04" db="EMBL/GenBank/DDBJ databases">
        <title>Genome of the entomopathogenic fungus Entomophthora muscae.</title>
        <authorList>
            <person name="Elya C."/>
            <person name="Lovett B.R."/>
            <person name="Lee E."/>
            <person name="Macias A.M."/>
            <person name="Hajek A.E."/>
            <person name="De Bivort B.L."/>
            <person name="Kasson M.T."/>
            <person name="De Fine Licht H.H."/>
            <person name="Stajich J.E."/>
        </authorList>
    </citation>
    <scope>NUCLEOTIDE SEQUENCE</scope>
    <source>
        <strain evidence="1">Berkeley</strain>
    </source>
</reference>
<sequence>MSSSNQKDFTSQGHADKGHWNDPPAQLFAKSKASSSQENPETSSTLAAGTADLSNCVERLKWILDRLAPTGAADYQRKLNDASMRLKQLESIDPTSLSPDAFEALVSAITSLENKDLDAATKYHTQLMLSNYESNSKWLIGLKRLIDLKKESNNV</sequence>
<evidence type="ECO:0000313" key="2">
    <source>
        <dbReference type="Proteomes" id="UP001165960"/>
    </source>
</evidence>
<protein>
    <submittedName>
        <fullName evidence="1">Uncharacterized protein</fullName>
    </submittedName>
</protein>
<accession>A0ACC2TPN0</accession>
<evidence type="ECO:0000313" key="1">
    <source>
        <dbReference type="EMBL" id="KAJ9076455.1"/>
    </source>
</evidence>
<name>A0ACC2TPN0_9FUNG</name>
<keyword evidence="2" id="KW-1185">Reference proteome</keyword>
<gene>
    <name evidence="1" type="ORF">DSO57_1026026</name>
</gene>